<name>A0A8J3IPJ1_9CHLR</name>
<evidence type="ECO:0000313" key="1">
    <source>
        <dbReference type="EMBL" id="GHO98351.1"/>
    </source>
</evidence>
<dbReference type="RefSeq" id="WP_220209103.1">
    <property type="nucleotide sequence ID" value="NZ_BNJK01000002.1"/>
</dbReference>
<dbReference type="Proteomes" id="UP000597444">
    <property type="component" value="Unassembled WGS sequence"/>
</dbReference>
<gene>
    <name evidence="1" type="ORF">KSF_083990</name>
</gene>
<dbReference type="EMBL" id="BNJK01000002">
    <property type="protein sequence ID" value="GHO98351.1"/>
    <property type="molecule type" value="Genomic_DNA"/>
</dbReference>
<sequence>MSQHTNLPPDDLSFGEPDEVTASQSETYLASPYPVWLLTPFGRIIAANLLAQWFWEVRELSDLFGFTAFDIFSKNRSRIPKEKNNEFFRKKIPVFKRLSPDNKRLSTLFLEYVENDPILRKIYDEAKYIPDETWESKRVWKYPLLIKPPVGTKSDELLKLQVTVYRLTPNNEFLGVYKPDPSSLITRSLMAQKYQQAMTIADMIEYVQYERREDRGGEGIVQKEGGIQLTEPEATRKVYAALENRTYSWRTLPSISRESEIAPEEVSTIIDNLGERGLIVEANRRNRETKEMVTVYKTKERYEKEEPKLNRFLSALANVIK</sequence>
<accession>A0A8J3IPJ1</accession>
<evidence type="ECO:0000313" key="2">
    <source>
        <dbReference type="Proteomes" id="UP000597444"/>
    </source>
</evidence>
<protein>
    <submittedName>
        <fullName evidence="1">Uncharacterized protein</fullName>
    </submittedName>
</protein>
<organism evidence="1 2">
    <name type="scientific">Reticulibacter mediterranei</name>
    <dbReference type="NCBI Taxonomy" id="2778369"/>
    <lineage>
        <taxon>Bacteria</taxon>
        <taxon>Bacillati</taxon>
        <taxon>Chloroflexota</taxon>
        <taxon>Ktedonobacteria</taxon>
        <taxon>Ktedonobacterales</taxon>
        <taxon>Reticulibacteraceae</taxon>
        <taxon>Reticulibacter</taxon>
    </lineage>
</organism>
<comment type="caution">
    <text evidence="1">The sequence shown here is derived from an EMBL/GenBank/DDBJ whole genome shotgun (WGS) entry which is preliminary data.</text>
</comment>
<reference evidence="1" key="1">
    <citation type="submission" date="2020-10" db="EMBL/GenBank/DDBJ databases">
        <title>Taxonomic study of unclassified bacteria belonging to the class Ktedonobacteria.</title>
        <authorList>
            <person name="Yabe S."/>
            <person name="Wang C.M."/>
            <person name="Zheng Y."/>
            <person name="Sakai Y."/>
            <person name="Cavaletti L."/>
            <person name="Monciardini P."/>
            <person name="Donadio S."/>
        </authorList>
    </citation>
    <scope>NUCLEOTIDE SEQUENCE</scope>
    <source>
        <strain evidence="1">ID150040</strain>
    </source>
</reference>
<proteinExistence type="predicted"/>
<dbReference type="AlphaFoldDB" id="A0A8J3IPJ1"/>
<keyword evidence="2" id="KW-1185">Reference proteome</keyword>